<accession>A0ABR1NZT3</accession>
<evidence type="ECO:0000313" key="3">
    <source>
        <dbReference type="Proteomes" id="UP001430848"/>
    </source>
</evidence>
<proteinExistence type="predicted"/>
<evidence type="ECO:0000259" key="1">
    <source>
        <dbReference type="Pfam" id="PF24476"/>
    </source>
</evidence>
<name>A0ABR1NZT3_DIAER</name>
<reference evidence="2 3" key="1">
    <citation type="submission" date="2024-02" db="EMBL/GenBank/DDBJ databases">
        <title>De novo assembly and annotation of 12 fungi associated with fruit tree decline syndrome in Ontario, Canada.</title>
        <authorList>
            <person name="Sulman M."/>
            <person name="Ellouze W."/>
            <person name="Ilyukhin E."/>
        </authorList>
    </citation>
    <scope>NUCLEOTIDE SEQUENCE [LARGE SCALE GENOMIC DNA]</scope>
    <source>
        <strain evidence="2 3">M169</strain>
    </source>
</reference>
<dbReference type="Pfam" id="PF24476">
    <property type="entry name" value="DUF7580"/>
    <property type="match status" value="1"/>
</dbReference>
<protein>
    <recommendedName>
        <fullName evidence="1">DUF7580 domain-containing protein</fullName>
    </recommendedName>
</protein>
<dbReference type="InterPro" id="IPR056002">
    <property type="entry name" value="DUF7580"/>
</dbReference>
<dbReference type="EMBL" id="JAKNSF020000068">
    <property type="protein sequence ID" value="KAK7721837.1"/>
    <property type="molecule type" value="Genomic_DNA"/>
</dbReference>
<organism evidence="2 3">
    <name type="scientific">Diaporthe eres</name>
    <name type="common">Phomopsis oblonga</name>
    <dbReference type="NCBI Taxonomy" id="83184"/>
    <lineage>
        <taxon>Eukaryota</taxon>
        <taxon>Fungi</taxon>
        <taxon>Dikarya</taxon>
        <taxon>Ascomycota</taxon>
        <taxon>Pezizomycotina</taxon>
        <taxon>Sordariomycetes</taxon>
        <taxon>Sordariomycetidae</taxon>
        <taxon>Diaporthales</taxon>
        <taxon>Diaporthaceae</taxon>
        <taxon>Diaporthe</taxon>
        <taxon>Diaporthe eres species complex</taxon>
    </lineage>
</organism>
<feature type="domain" description="DUF7580" evidence="1">
    <location>
        <begin position="22"/>
        <end position="206"/>
    </location>
</feature>
<gene>
    <name evidence="2" type="ORF">SLS63_009362</name>
</gene>
<comment type="caution">
    <text evidence="2">The sequence shown here is derived from an EMBL/GenBank/DDBJ whole genome shotgun (WGS) entry which is preliminary data.</text>
</comment>
<evidence type="ECO:0000313" key="2">
    <source>
        <dbReference type="EMBL" id="KAK7721837.1"/>
    </source>
</evidence>
<dbReference type="PANTHER" id="PTHR35186">
    <property type="entry name" value="ANK_REP_REGION DOMAIN-CONTAINING PROTEIN"/>
    <property type="match status" value="1"/>
</dbReference>
<dbReference type="Proteomes" id="UP001430848">
    <property type="component" value="Unassembled WGS sequence"/>
</dbReference>
<dbReference type="PANTHER" id="PTHR35186:SF4">
    <property type="entry name" value="PRION-INHIBITION AND PROPAGATION HELO DOMAIN-CONTAINING PROTEIN"/>
    <property type="match status" value="1"/>
</dbReference>
<sequence length="217" mass="25010">MNYDCQYFVYKDPDRPVSSPNFITLDQLLRKQRLPMPKRRQRFALAWILSSSFLQLLESPWLPASWQKSDIVFYQDSKQPGRYALDQPHLNHQLAPQAESGPLTERNRRMQLSSSLEALGIVLLELCFGELLEEQPYRTKHSNSGCDPIERIFDVAAAKEWHGEVEEDAGYEYAVAVGWCLGGILSAPPDKWREEMLQKVVHPLESCHGHLSQRIDM</sequence>
<keyword evidence="3" id="KW-1185">Reference proteome</keyword>